<evidence type="ECO:0000313" key="4">
    <source>
        <dbReference type="Proteomes" id="UP000562045"/>
    </source>
</evidence>
<proteinExistence type="predicted"/>
<gene>
    <name evidence="3" type="ORF">BJ993_002576</name>
</gene>
<feature type="compositionally biased region" description="Low complexity" evidence="1">
    <location>
        <begin position="58"/>
        <end position="91"/>
    </location>
</feature>
<evidence type="ECO:0000313" key="3">
    <source>
        <dbReference type="EMBL" id="NYI45496.1"/>
    </source>
</evidence>
<feature type="compositionally biased region" description="Low complexity" evidence="1">
    <location>
        <begin position="9"/>
        <end position="20"/>
    </location>
</feature>
<keyword evidence="2" id="KW-0472">Membrane</keyword>
<name>A0A7Z0CL74_9ACTN</name>
<keyword evidence="2" id="KW-1133">Transmembrane helix</keyword>
<comment type="caution">
    <text evidence="3">The sequence shown here is derived from an EMBL/GenBank/DDBJ whole genome shotgun (WGS) entry which is preliminary data.</text>
</comment>
<keyword evidence="2" id="KW-0812">Transmembrane</keyword>
<feature type="region of interest" description="Disordered" evidence="1">
    <location>
        <begin position="1"/>
        <end position="20"/>
    </location>
</feature>
<dbReference type="Proteomes" id="UP000562045">
    <property type="component" value="Unassembled WGS sequence"/>
</dbReference>
<feature type="region of interest" description="Disordered" evidence="1">
    <location>
        <begin position="52"/>
        <end position="103"/>
    </location>
</feature>
<organism evidence="3 4">
    <name type="scientific">Nocardioides aromaticivorans</name>
    <dbReference type="NCBI Taxonomy" id="200618"/>
    <lineage>
        <taxon>Bacteria</taxon>
        <taxon>Bacillati</taxon>
        <taxon>Actinomycetota</taxon>
        <taxon>Actinomycetes</taxon>
        <taxon>Propionibacteriales</taxon>
        <taxon>Nocardioidaceae</taxon>
        <taxon>Nocardioides</taxon>
    </lineage>
</organism>
<dbReference type="EMBL" id="JACBZM010000001">
    <property type="protein sequence ID" value="NYI45496.1"/>
    <property type="molecule type" value="Genomic_DNA"/>
</dbReference>
<evidence type="ECO:0000256" key="1">
    <source>
        <dbReference type="SAM" id="MobiDB-lite"/>
    </source>
</evidence>
<protein>
    <submittedName>
        <fullName evidence="3">Uncharacterized protein</fullName>
    </submittedName>
</protein>
<sequence length="263" mass="27467">MPAAPRRPAPTRGRTTRGPLPAGVYWRRRVFVLGTAFALVFVIARWLTGSSDGRSEDAGVAEQAGAQVQATETVTAGQSTATATTTASPTGRKGASATPTLAAPEGTCEASDVIVTPSVAKGAEAGDEVTLRLSLQTLESEACTWQVSRNSITVKISDGSDELWTTQQCPAVVPTESVVVRRDVATVVELTWNARESAARCTPRTAWVLPGDYTIAAAALGGEPAEAEFTLVRPTARTVEVTPSSTATSKATDKPKKSKTPVN</sequence>
<dbReference type="RefSeq" id="WP_179649097.1">
    <property type="nucleotide sequence ID" value="NZ_JACBZM010000001.1"/>
</dbReference>
<dbReference type="AlphaFoldDB" id="A0A7Z0CL74"/>
<accession>A0A7Z0CL74</accession>
<evidence type="ECO:0000256" key="2">
    <source>
        <dbReference type="SAM" id="Phobius"/>
    </source>
</evidence>
<feature type="transmembrane region" description="Helical" evidence="2">
    <location>
        <begin position="30"/>
        <end position="47"/>
    </location>
</feature>
<feature type="compositionally biased region" description="Polar residues" evidence="1">
    <location>
        <begin position="241"/>
        <end position="250"/>
    </location>
</feature>
<reference evidence="3 4" key="1">
    <citation type="submission" date="2020-07" db="EMBL/GenBank/DDBJ databases">
        <title>Sequencing the genomes of 1000 actinobacteria strains.</title>
        <authorList>
            <person name="Klenk H.-P."/>
        </authorList>
    </citation>
    <scope>NUCLEOTIDE SEQUENCE [LARGE SCALE GENOMIC DNA]</scope>
    <source>
        <strain evidence="3 4">DSM 15131</strain>
    </source>
</reference>
<feature type="region of interest" description="Disordered" evidence="1">
    <location>
        <begin position="235"/>
        <end position="263"/>
    </location>
</feature>